<keyword evidence="7" id="KW-0472">Membrane</keyword>
<comment type="subcellular location">
    <subcellularLocation>
        <location evidence="1">Cell membrane</location>
        <topology evidence="1">Multi-pass membrane protein</topology>
    </subcellularLocation>
</comment>
<dbReference type="RefSeq" id="WP_095106171.1">
    <property type="nucleotide sequence ID" value="NZ_BKAR01000025.1"/>
</dbReference>
<accession>A0A239U9T7</accession>
<gene>
    <name evidence="8" type="ORF">SPI02_18850</name>
</gene>
<evidence type="ECO:0000256" key="5">
    <source>
        <dbReference type="ARBA" id="ARBA00022989"/>
    </source>
</evidence>
<comment type="caution">
    <text evidence="8">The sequence shown here is derived from an EMBL/GenBank/DDBJ whole genome shotgun (WGS) entry which is preliminary data.</text>
</comment>
<evidence type="ECO:0000256" key="1">
    <source>
        <dbReference type="ARBA" id="ARBA00004651"/>
    </source>
</evidence>
<evidence type="ECO:0000256" key="7">
    <source>
        <dbReference type="ARBA" id="ARBA00023136"/>
    </source>
</evidence>
<dbReference type="Proteomes" id="UP000321736">
    <property type="component" value="Unassembled WGS sequence"/>
</dbReference>
<dbReference type="PANTHER" id="PTHR32024">
    <property type="entry name" value="TRK SYSTEM POTASSIUM UPTAKE PROTEIN TRKG-RELATED"/>
    <property type="match status" value="1"/>
</dbReference>
<evidence type="ECO:0000256" key="3">
    <source>
        <dbReference type="ARBA" id="ARBA00022475"/>
    </source>
</evidence>
<dbReference type="GO" id="GO:0005886">
    <property type="term" value="C:plasma membrane"/>
    <property type="evidence" value="ECO:0007669"/>
    <property type="project" value="UniProtKB-SubCell"/>
</dbReference>
<dbReference type="AlphaFoldDB" id="A0A239U9T7"/>
<evidence type="ECO:0000256" key="6">
    <source>
        <dbReference type="ARBA" id="ARBA00023065"/>
    </source>
</evidence>
<keyword evidence="3" id="KW-1003">Cell membrane</keyword>
<proteinExistence type="predicted"/>
<dbReference type="PANTHER" id="PTHR32024:SF4">
    <property type="entry name" value="KTR SYSTEM POTASSIUM UPTAKE PROTEIN D"/>
    <property type="match status" value="1"/>
</dbReference>
<keyword evidence="6" id="KW-0406">Ion transport</keyword>
<protein>
    <submittedName>
        <fullName evidence="8">Ktr system potassium uptake protein D</fullName>
    </submittedName>
</protein>
<evidence type="ECO:0000313" key="8">
    <source>
        <dbReference type="EMBL" id="GEP85300.1"/>
    </source>
</evidence>
<name>A0A239U9T7_9STAP</name>
<organism evidence="8 9">
    <name type="scientific">Staphylococcus piscifermentans</name>
    <dbReference type="NCBI Taxonomy" id="70258"/>
    <lineage>
        <taxon>Bacteria</taxon>
        <taxon>Bacillati</taxon>
        <taxon>Bacillota</taxon>
        <taxon>Bacilli</taxon>
        <taxon>Bacillales</taxon>
        <taxon>Staphylococcaceae</taxon>
        <taxon>Staphylococcus</taxon>
    </lineage>
</organism>
<evidence type="ECO:0000256" key="2">
    <source>
        <dbReference type="ARBA" id="ARBA00022448"/>
    </source>
</evidence>
<sequence>MSIFNQLFKRTSPQQGIVMYYLFAIVAAFLMLNLPYVHKPGVHVNPIDTLFVAVSGISVTGLTPISIVDTYTTFGQIIILIILNIGGVGVMAMGTVLWVILGKHIGLRERQLIMLDNNRNTMSGAVKLIIEIVRAILLIELVGALLLAFYFYRDSSDIQYSLMQGFFVAISSTTNAGLDITGNSLIPYADDYFVQTIVMFLITLGSIGFPVLLEVKAYIKNRIPNFRFSLFAKITTITYLALFALGTIVILLLEANHAFQGSSWHKALFYAMFQSTTTRSAGLETIDITHFSDATNIVMGLLMFIGSSPSSVGGGIRTTTFAILILFILNFRNETNSTTIKVFNREIQPSDIQKTFTVFGVATILTSVAIILTSAFEGTKLTFLQVFFEIMSAFGTCGLSLGASSDGNDLTKVILMLLMFIGRVGLISFIIMIGGRKEPVMYHYPKEKIQIG</sequence>
<keyword evidence="9" id="KW-1185">Reference proteome</keyword>
<keyword evidence="4" id="KW-0812">Transmembrane</keyword>
<reference evidence="8 9" key="1">
    <citation type="submission" date="2019-07" db="EMBL/GenBank/DDBJ databases">
        <title>Whole genome shotgun sequence of Staphylococcus piscifermentans NBRC 109625.</title>
        <authorList>
            <person name="Hosoyama A."/>
            <person name="Uohara A."/>
            <person name="Ohji S."/>
            <person name="Ichikawa N."/>
        </authorList>
    </citation>
    <scope>NUCLEOTIDE SEQUENCE [LARGE SCALE GENOMIC DNA]</scope>
    <source>
        <strain evidence="8 9">NBRC 109625</strain>
    </source>
</reference>
<evidence type="ECO:0000313" key="9">
    <source>
        <dbReference type="Proteomes" id="UP000321736"/>
    </source>
</evidence>
<dbReference type="OrthoDB" id="9810952at2"/>
<keyword evidence="5" id="KW-1133">Transmembrane helix</keyword>
<dbReference type="InterPro" id="IPR003445">
    <property type="entry name" value="Cat_transpt"/>
</dbReference>
<dbReference type="EMBL" id="BKAR01000025">
    <property type="protein sequence ID" value="GEP85300.1"/>
    <property type="molecule type" value="Genomic_DNA"/>
</dbReference>
<evidence type="ECO:0000256" key="4">
    <source>
        <dbReference type="ARBA" id="ARBA00022692"/>
    </source>
</evidence>
<keyword evidence="2" id="KW-0813">Transport</keyword>
<dbReference type="GO" id="GO:0008324">
    <property type="term" value="F:monoatomic cation transmembrane transporter activity"/>
    <property type="evidence" value="ECO:0007669"/>
    <property type="project" value="InterPro"/>
</dbReference>
<dbReference type="GO" id="GO:0030001">
    <property type="term" value="P:metal ion transport"/>
    <property type="evidence" value="ECO:0007669"/>
    <property type="project" value="UniProtKB-ARBA"/>
</dbReference>
<dbReference type="Pfam" id="PF02386">
    <property type="entry name" value="TrkH"/>
    <property type="match status" value="1"/>
</dbReference>